<dbReference type="EMBL" id="NEVH01005277">
    <property type="protein sequence ID" value="PNF39111.1"/>
    <property type="molecule type" value="Genomic_DNA"/>
</dbReference>
<organism evidence="2 3">
    <name type="scientific">Cryptotermes secundus</name>
    <dbReference type="NCBI Taxonomy" id="105785"/>
    <lineage>
        <taxon>Eukaryota</taxon>
        <taxon>Metazoa</taxon>
        <taxon>Ecdysozoa</taxon>
        <taxon>Arthropoda</taxon>
        <taxon>Hexapoda</taxon>
        <taxon>Insecta</taxon>
        <taxon>Pterygota</taxon>
        <taxon>Neoptera</taxon>
        <taxon>Polyneoptera</taxon>
        <taxon>Dictyoptera</taxon>
        <taxon>Blattodea</taxon>
        <taxon>Blattoidea</taxon>
        <taxon>Termitoidae</taxon>
        <taxon>Kalotermitidae</taxon>
        <taxon>Cryptotermitinae</taxon>
        <taxon>Cryptotermes</taxon>
    </lineage>
</organism>
<dbReference type="OrthoDB" id="2142040at2759"/>
<comment type="caution">
    <text evidence="2">The sequence shown here is derived from an EMBL/GenBank/DDBJ whole genome shotgun (WGS) entry which is preliminary data.</text>
</comment>
<proteinExistence type="predicted"/>
<feature type="compositionally biased region" description="Polar residues" evidence="1">
    <location>
        <begin position="228"/>
        <end position="238"/>
    </location>
</feature>
<feature type="region of interest" description="Disordered" evidence="1">
    <location>
        <begin position="196"/>
        <end position="215"/>
    </location>
</feature>
<gene>
    <name evidence="2" type="ORF">B7P43_G01343</name>
</gene>
<evidence type="ECO:0000313" key="2">
    <source>
        <dbReference type="EMBL" id="PNF39111.1"/>
    </source>
</evidence>
<keyword evidence="3" id="KW-1185">Reference proteome</keyword>
<accession>A0A2J7RE53</accession>
<dbReference type="Proteomes" id="UP000235965">
    <property type="component" value="Unassembled WGS sequence"/>
</dbReference>
<feature type="region of interest" description="Disordered" evidence="1">
    <location>
        <begin position="223"/>
        <end position="245"/>
    </location>
</feature>
<feature type="compositionally biased region" description="Basic and acidic residues" evidence="1">
    <location>
        <begin position="205"/>
        <end position="215"/>
    </location>
</feature>
<evidence type="ECO:0000313" key="3">
    <source>
        <dbReference type="Proteomes" id="UP000235965"/>
    </source>
</evidence>
<name>A0A2J7RE53_9NEOP</name>
<evidence type="ECO:0000256" key="1">
    <source>
        <dbReference type="SAM" id="MobiDB-lite"/>
    </source>
</evidence>
<sequence length="292" mass="32541">MNISFSNAGEPQLSSNFSEMCECGHMCPVLDDSSSSTADNSSPAITNMDATNIIIFSNHSDENILLHVEDTETNFTITTESNPEVLNMSLSTLGFQGNFVSNIMEPSLNISSSRVPNSLRSNNHATSTKNFTKVNIMDQNVTRQENKTTTQFVPHRVPNAIVGTTISKPKTYLRETQFQSLNKRLSQRLQMITSSPVTSAVTEPSHLRQETRSINKERQHIASEVLPSDSTTDQTSLPQHGGLDGSEKLFVLDRDTLWGMLREVVHVELDKKQPVLEDTSLRSKHSKKTEFD</sequence>
<dbReference type="AlphaFoldDB" id="A0A2J7RE53"/>
<reference evidence="2 3" key="1">
    <citation type="submission" date="2017-12" db="EMBL/GenBank/DDBJ databases">
        <title>Hemimetabolous genomes reveal molecular basis of termite eusociality.</title>
        <authorList>
            <person name="Harrison M.C."/>
            <person name="Jongepier E."/>
            <person name="Robertson H.M."/>
            <person name="Arning N."/>
            <person name="Bitard-Feildel T."/>
            <person name="Chao H."/>
            <person name="Childers C.P."/>
            <person name="Dinh H."/>
            <person name="Doddapaneni H."/>
            <person name="Dugan S."/>
            <person name="Gowin J."/>
            <person name="Greiner C."/>
            <person name="Han Y."/>
            <person name="Hu H."/>
            <person name="Hughes D.S.T."/>
            <person name="Huylmans A.-K."/>
            <person name="Kemena C."/>
            <person name="Kremer L.P.M."/>
            <person name="Lee S.L."/>
            <person name="Lopez-Ezquerra A."/>
            <person name="Mallet L."/>
            <person name="Monroy-Kuhn J.M."/>
            <person name="Moser A."/>
            <person name="Murali S.C."/>
            <person name="Muzny D.M."/>
            <person name="Otani S."/>
            <person name="Piulachs M.-D."/>
            <person name="Poelchau M."/>
            <person name="Qu J."/>
            <person name="Schaub F."/>
            <person name="Wada-Katsumata A."/>
            <person name="Worley K.C."/>
            <person name="Xie Q."/>
            <person name="Ylla G."/>
            <person name="Poulsen M."/>
            <person name="Gibbs R.A."/>
            <person name="Schal C."/>
            <person name="Richards S."/>
            <person name="Belles X."/>
            <person name="Korb J."/>
            <person name="Bornberg-Bauer E."/>
        </authorList>
    </citation>
    <scope>NUCLEOTIDE SEQUENCE [LARGE SCALE GENOMIC DNA]</scope>
    <source>
        <tissue evidence="2">Whole body</tissue>
    </source>
</reference>
<protein>
    <submittedName>
        <fullName evidence="2">Uncharacterized protein</fullName>
    </submittedName>
</protein>